<feature type="binding site" evidence="9">
    <location>
        <position position="269"/>
    </location>
    <ligand>
        <name>Zn(2+)</name>
        <dbReference type="ChEBI" id="CHEBI:29105"/>
        <note>catalytic</note>
    </ligand>
</feature>
<dbReference type="GO" id="GO:0008270">
    <property type="term" value="F:zinc ion binding"/>
    <property type="evidence" value="ECO:0007669"/>
    <property type="project" value="UniProtKB-ARBA"/>
</dbReference>
<proteinExistence type="inferred from homology"/>
<dbReference type="Proteomes" id="UP000565468">
    <property type="component" value="Unassembled WGS sequence"/>
</dbReference>
<comment type="cofactor">
    <cofactor evidence="9">
        <name>Zn(2+)</name>
        <dbReference type="ChEBI" id="CHEBI:29105"/>
    </cofactor>
    <text evidence="9">Binds 1 zinc ion per subunit.</text>
</comment>
<dbReference type="EMBL" id="JABBPN010000014">
    <property type="protein sequence ID" value="NMO97075.1"/>
    <property type="molecule type" value="Genomic_DNA"/>
</dbReference>
<dbReference type="RefSeq" id="WP_169505858.1">
    <property type="nucleotide sequence ID" value="NZ_JABBPN010000014.1"/>
</dbReference>
<comment type="similarity">
    <text evidence="7 8">Belongs to the peptidase M32 family.</text>
</comment>
<feature type="binding site" evidence="9">
    <location>
        <position position="273"/>
    </location>
    <ligand>
        <name>Zn(2+)</name>
        <dbReference type="ChEBI" id="CHEBI:29105"/>
        <note>catalytic</note>
    </ligand>
</feature>
<evidence type="ECO:0000256" key="3">
    <source>
        <dbReference type="ARBA" id="ARBA00022723"/>
    </source>
</evidence>
<dbReference type="AlphaFoldDB" id="A0A848M8U6"/>
<keyword evidence="5 8" id="KW-0482">Metalloprotease</keyword>
<keyword evidence="12" id="KW-1185">Reference proteome</keyword>
<name>A0A848M8U6_PAELE</name>
<evidence type="ECO:0000313" key="11">
    <source>
        <dbReference type="EMBL" id="NMO97075.1"/>
    </source>
</evidence>
<dbReference type="PIRSF" id="PIRSF006615">
    <property type="entry name" value="Zn_crbxpep_Taq"/>
    <property type="match status" value="1"/>
</dbReference>
<keyword evidence="3 8" id="KW-0479">Metal-binding</keyword>
<gene>
    <name evidence="11" type="ORF">HII30_15020</name>
</gene>
<evidence type="ECO:0000256" key="5">
    <source>
        <dbReference type="ARBA" id="ARBA00023049"/>
    </source>
</evidence>
<dbReference type="EC" id="3.4.17.19" evidence="8"/>
<sequence length="506" mass="58920">METSMTDHWERFQELNRKISGYEEAVNLLSWDLRTGAPKKGMDTRSETLGMLSTEAFKLQTSPEMGKLLDELSKPELQELLSDLDRRMVHEARKQYELNQSVPAERFQEYTVLAAKSESMWEDAKKDNDFTGFEPFLTAIVAFKQEFIDYWGVKDTRYDTLLDMYEPDMTVKELDQVFDRLRARLVPLAQKIEESSHKPESGFLNQLFDKSQQEKFGLFILEQMGYDFEAGRLDESVHPFATGLNTGDVRITTHYLQDEVTSAVFSSLHEGGHALYEQNVAKELERTPLAGGTSMGIHESQSRLWENMIGRSRSFWKRYFRDLQQHFPEQFAQVDEHSFYLAVNRVENSLIRIEADELTYNLHIIIRYEMEKMLFNEGLEVKDLPEVWNEKYKEYLGIMPPNDSLGVLQDVHWSGGDFGYFASYSLGNMYAAQFMNTMRSEIPDMDALIEDGNLIPIKKWLTDKVYRYGKSETPAEIILRVTGEPLNPDYLAEYLENKYKEIYQLS</sequence>
<dbReference type="CDD" id="cd06460">
    <property type="entry name" value="M32_Taq"/>
    <property type="match status" value="1"/>
</dbReference>
<dbReference type="FunFam" id="1.10.1370.30:FF:000003">
    <property type="entry name" value="Thermostable carboxypeptidase 1"/>
    <property type="match status" value="1"/>
</dbReference>
<feature type="binding site" evidence="9">
    <location>
        <position position="299"/>
    </location>
    <ligand>
        <name>Zn(2+)</name>
        <dbReference type="ChEBI" id="CHEBI:29105"/>
        <note>catalytic</note>
    </ligand>
</feature>
<organism evidence="11 12">
    <name type="scientific">Paenibacillus lemnae</name>
    <dbReference type="NCBI Taxonomy" id="1330551"/>
    <lineage>
        <taxon>Bacteria</taxon>
        <taxon>Bacillati</taxon>
        <taxon>Bacillota</taxon>
        <taxon>Bacilli</taxon>
        <taxon>Bacillales</taxon>
        <taxon>Paenibacillaceae</taxon>
        <taxon>Paenibacillus</taxon>
    </lineage>
</organism>
<comment type="caution">
    <text evidence="11">The sequence shown here is derived from an EMBL/GenBank/DDBJ whole genome shotgun (WGS) entry which is preliminary data.</text>
</comment>
<comment type="catalytic activity">
    <reaction evidence="6 8">
        <text>Release of a C-terminal amino acid with broad specificity, except for -Pro.</text>
        <dbReference type="EC" id="3.4.17.19"/>
    </reaction>
</comment>
<dbReference type="GO" id="GO:0004181">
    <property type="term" value="F:metallocarboxypeptidase activity"/>
    <property type="evidence" value="ECO:0007669"/>
    <property type="project" value="UniProtKB-UniRule"/>
</dbReference>
<feature type="active site" description="Proton donor/acceptor" evidence="10">
    <location>
        <position position="270"/>
    </location>
</feature>
<comment type="function">
    <text evidence="8">Broad specificity carboxypetidase that releases amino acids sequentially from the C-terminus, including neutral, aromatic, polar and basic residues.</text>
</comment>
<dbReference type="PANTHER" id="PTHR34217:SF1">
    <property type="entry name" value="CARBOXYPEPTIDASE 1"/>
    <property type="match status" value="1"/>
</dbReference>
<dbReference type="Pfam" id="PF02074">
    <property type="entry name" value="Peptidase_M32"/>
    <property type="match status" value="1"/>
</dbReference>
<evidence type="ECO:0000256" key="2">
    <source>
        <dbReference type="ARBA" id="ARBA00022670"/>
    </source>
</evidence>
<dbReference type="Gene3D" id="1.10.1370.30">
    <property type="match status" value="1"/>
</dbReference>
<evidence type="ECO:0000313" key="12">
    <source>
        <dbReference type="Proteomes" id="UP000565468"/>
    </source>
</evidence>
<dbReference type="InterPro" id="IPR001333">
    <property type="entry name" value="Peptidase_M32_Taq"/>
</dbReference>
<dbReference type="PROSITE" id="PS52034">
    <property type="entry name" value="PEPTIDASE_M32"/>
    <property type="match status" value="1"/>
</dbReference>
<keyword evidence="9" id="KW-0862">Zinc</keyword>
<keyword evidence="2 8" id="KW-0645">Protease</keyword>
<reference evidence="11 12" key="1">
    <citation type="submission" date="2020-04" db="EMBL/GenBank/DDBJ databases">
        <title>Paenibacillus algicola sp. nov., a novel marine bacterium producing alginate lyase.</title>
        <authorList>
            <person name="Huang H."/>
        </authorList>
    </citation>
    <scope>NUCLEOTIDE SEQUENCE [LARGE SCALE GENOMIC DNA]</scope>
    <source>
        <strain evidence="11 12">L7-75</strain>
    </source>
</reference>
<evidence type="ECO:0000256" key="8">
    <source>
        <dbReference type="PIRNR" id="PIRNR006615"/>
    </source>
</evidence>
<evidence type="ECO:0000256" key="6">
    <source>
        <dbReference type="ARBA" id="ARBA00052755"/>
    </source>
</evidence>
<evidence type="ECO:0000256" key="4">
    <source>
        <dbReference type="ARBA" id="ARBA00022801"/>
    </source>
</evidence>
<keyword evidence="4 8" id="KW-0378">Hydrolase</keyword>
<dbReference type="SUPFAM" id="SSF55486">
    <property type="entry name" value="Metalloproteases ('zincins'), catalytic domain"/>
    <property type="match status" value="1"/>
</dbReference>
<keyword evidence="1 8" id="KW-0121">Carboxypeptidase</keyword>
<dbReference type="PANTHER" id="PTHR34217">
    <property type="entry name" value="METAL-DEPENDENT CARBOXYPEPTIDASE"/>
    <property type="match status" value="1"/>
</dbReference>
<dbReference type="PRINTS" id="PR00998">
    <property type="entry name" value="CRBOXYPTASET"/>
</dbReference>
<dbReference type="GO" id="GO:0006508">
    <property type="term" value="P:proteolysis"/>
    <property type="evidence" value="ECO:0007669"/>
    <property type="project" value="UniProtKB-UniRule"/>
</dbReference>
<evidence type="ECO:0000256" key="9">
    <source>
        <dbReference type="PIRSR" id="PIRSR006615-1"/>
    </source>
</evidence>
<evidence type="ECO:0000256" key="1">
    <source>
        <dbReference type="ARBA" id="ARBA00022645"/>
    </source>
</evidence>
<evidence type="ECO:0000256" key="10">
    <source>
        <dbReference type="PIRSR" id="PIRSR006615-2"/>
    </source>
</evidence>
<evidence type="ECO:0000256" key="7">
    <source>
        <dbReference type="ARBA" id="ARBA00061580"/>
    </source>
</evidence>
<protein>
    <recommendedName>
        <fullName evidence="8">Metal-dependent carboxypeptidase</fullName>
        <ecNumber evidence="8">3.4.17.19</ecNumber>
    </recommendedName>
</protein>
<accession>A0A848M8U6</accession>